<gene>
    <name evidence="1" type="ORF">QFC20_006723</name>
</gene>
<evidence type="ECO:0000313" key="2">
    <source>
        <dbReference type="Proteomes" id="UP001230649"/>
    </source>
</evidence>
<keyword evidence="2" id="KW-1185">Reference proteome</keyword>
<evidence type="ECO:0000313" key="1">
    <source>
        <dbReference type="EMBL" id="KAJ9095154.1"/>
    </source>
</evidence>
<dbReference type="Proteomes" id="UP001230649">
    <property type="component" value="Unassembled WGS sequence"/>
</dbReference>
<reference evidence="1" key="1">
    <citation type="submission" date="2023-04" db="EMBL/GenBank/DDBJ databases">
        <title>Draft Genome sequencing of Naganishia species isolated from polar environments using Oxford Nanopore Technology.</title>
        <authorList>
            <person name="Leo P."/>
            <person name="Venkateswaran K."/>
        </authorList>
    </citation>
    <scope>NUCLEOTIDE SEQUENCE</scope>
    <source>
        <strain evidence="1">MNA-CCFEE 5262</strain>
    </source>
</reference>
<comment type="caution">
    <text evidence="1">The sequence shown here is derived from an EMBL/GenBank/DDBJ whole genome shotgun (WGS) entry which is preliminary data.</text>
</comment>
<sequence length="741" mass="82019">MAMADTASKRSREEPVAVDAARGGKKRSRGYADPSSSTAKPTGGTVRRACDPCRTSKSACTFKEQSSICAACERKRIVCTSSFSVSESAPPSVPPETAVDGTTNTPVRRLSSSSVVDAPNAQPTSLTPDELARVDPSRTTEEPISKDANVQRLIAVYFFRIYNVSWHGFLHKATFLQRLRKGDIPRHLLTSVCLAAAVVLGLEQEDCKTRLAGLLQQIGEAMTMPTLDLLATILNAIYCELAFGRMSSVWMLSGMANRIALAHQLTLPSPPTLPQTIIQVRHRLLWACYCIDTAITRDAPQLAQFPDIDALTGIPLPTNERRFLLRQPGNPRALKFPWVPPSGEYVFEEGMPAQNVIVFALCHQVVRYRANGSLDRPWIPGSQFEARYRDLVAWRTGLNEALEFTEENVYTRIEMGQLTALFAGESAINPDLAQCSVAEYMNDTVHVRYNWAMGTLVNTALQRYDHRYVSEAGSWPGDMARISRDAWYSMSEAAMAIVNVVPDFVPEDPMVADMMITAIEMQLSVAETQDPALVESRVFVLLELLEKMAKPFHGIRAQVRSSTVTFISPRSLLDWSDEWQLGQLLQRQRMILEVLLGFPKMDAMRREYDLPDAMPMDAPATSSNTVYGASPGVRMPGFSQNDDTNCGNNASTSMWNFPLSAHSTPRGYVTSSQAFGPLAVQDQHASPFDYADFEFAMPLYQLQNETSSSRVPDQGSATLGGERWDLSNGLGNVEVAYQMFM</sequence>
<accession>A0ACC2V720</accession>
<proteinExistence type="predicted"/>
<organism evidence="1 2">
    <name type="scientific">Naganishia adeliensis</name>
    <dbReference type="NCBI Taxonomy" id="92952"/>
    <lineage>
        <taxon>Eukaryota</taxon>
        <taxon>Fungi</taxon>
        <taxon>Dikarya</taxon>
        <taxon>Basidiomycota</taxon>
        <taxon>Agaricomycotina</taxon>
        <taxon>Tremellomycetes</taxon>
        <taxon>Filobasidiales</taxon>
        <taxon>Filobasidiaceae</taxon>
        <taxon>Naganishia</taxon>
    </lineage>
</organism>
<dbReference type="EMBL" id="JASBWS010000128">
    <property type="protein sequence ID" value="KAJ9095154.1"/>
    <property type="molecule type" value="Genomic_DNA"/>
</dbReference>
<name>A0ACC2V720_9TREE</name>
<protein>
    <submittedName>
        <fullName evidence="1">Uncharacterized protein</fullName>
    </submittedName>
</protein>